<keyword evidence="7" id="KW-0547">Nucleotide-binding</keyword>
<dbReference type="PROSITE" id="PS50885">
    <property type="entry name" value="HAMP"/>
    <property type="match status" value="1"/>
</dbReference>
<sequence length="494" mass="55075">MPNQTPKRSTLLRYWTLRYVLTLSVGLLIIGAASVLWLKHTALNERLDNIKSFSLEAADYVTSDTGQIVIPNQFYEWIDLNQRTYKLPGQFGLTVFNQSDRPMFYKAPPSSNSPIASDVTFGSDQAFPAPPPLVPDVIVNKIGSYYTIISPIRGQNSLIGTIAISYAKKELTDIGQQYGLISVLLLLSGLLGWLILYLLLRKLSKPIDDVVHALKRVESGNYGLLLQDNVKEQEIYDLLVYFNAMAARLEQLEQLRTELLAGVTHELKTPVTSIRGLIRTVRDKVVTSNEADEFLDISLKETQRLEQMVSDLLDFNAFASGKISFQSEAVDLGKLLAEIVYQWNLIYQDDDLEMATVIPDHQLIAIGDASRIQQIIVNLLNNSWQAISGHGIITVTLTEYSSTLYEVQVKDNGSGIPPDEQINIFERYYRGTNKKHSVRGLGLGLTYSRMLANMMNGMLNLKESSATGTTFQLMLPKASSQQKGREGIGTTLSG</sequence>
<dbReference type="Proteomes" id="UP001519287">
    <property type="component" value="Unassembled WGS sequence"/>
</dbReference>
<evidence type="ECO:0000256" key="7">
    <source>
        <dbReference type="ARBA" id="ARBA00022741"/>
    </source>
</evidence>
<dbReference type="GO" id="GO:0016301">
    <property type="term" value="F:kinase activity"/>
    <property type="evidence" value="ECO:0007669"/>
    <property type="project" value="UniProtKB-KW"/>
</dbReference>
<dbReference type="SMART" id="SM00387">
    <property type="entry name" value="HATPase_c"/>
    <property type="match status" value="1"/>
</dbReference>
<dbReference type="PRINTS" id="PR00344">
    <property type="entry name" value="BCTRLSENSOR"/>
</dbReference>
<evidence type="ECO:0000256" key="8">
    <source>
        <dbReference type="ARBA" id="ARBA00022777"/>
    </source>
</evidence>
<keyword evidence="11 12" id="KW-0472">Membrane</keyword>
<evidence type="ECO:0000313" key="15">
    <source>
        <dbReference type="EMBL" id="MBP1991875.1"/>
    </source>
</evidence>
<evidence type="ECO:0000256" key="3">
    <source>
        <dbReference type="ARBA" id="ARBA00012438"/>
    </source>
</evidence>
<evidence type="ECO:0000256" key="10">
    <source>
        <dbReference type="ARBA" id="ARBA00023012"/>
    </source>
</evidence>
<evidence type="ECO:0000256" key="6">
    <source>
        <dbReference type="ARBA" id="ARBA00022679"/>
    </source>
</evidence>
<dbReference type="SMART" id="SM00388">
    <property type="entry name" value="HisKA"/>
    <property type="match status" value="1"/>
</dbReference>
<dbReference type="Gene3D" id="1.10.287.130">
    <property type="match status" value="1"/>
</dbReference>
<keyword evidence="12" id="KW-0812">Transmembrane</keyword>
<evidence type="ECO:0000256" key="12">
    <source>
        <dbReference type="SAM" id="Phobius"/>
    </source>
</evidence>
<feature type="transmembrane region" description="Helical" evidence="12">
    <location>
        <begin position="20"/>
        <end position="38"/>
    </location>
</feature>
<proteinExistence type="predicted"/>
<dbReference type="CDD" id="cd00075">
    <property type="entry name" value="HATPase"/>
    <property type="match status" value="1"/>
</dbReference>
<evidence type="ECO:0000256" key="4">
    <source>
        <dbReference type="ARBA" id="ARBA00022475"/>
    </source>
</evidence>
<dbReference type="Pfam" id="PF00512">
    <property type="entry name" value="HisKA"/>
    <property type="match status" value="1"/>
</dbReference>
<dbReference type="InterPro" id="IPR036890">
    <property type="entry name" value="HATPase_C_sf"/>
</dbReference>
<evidence type="ECO:0000256" key="2">
    <source>
        <dbReference type="ARBA" id="ARBA00004651"/>
    </source>
</evidence>
<comment type="subcellular location">
    <subcellularLocation>
        <location evidence="2">Cell membrane</location>
        <topology evidence="2">Multi-pass membrane protein</topology>
    </subcellularLocation>
</comment>
<dbReference type="InterPro" id="IPR003661">
    <property type="entry name" value="HisK_dim/P_dom"/>
</dbReference>
<dbReference type="SUPFAM" id="SSF47384">
    <property type="entry name" value="Homodimeric domain of signal transducing histidine kinase"/>
    <property type="match status" value="1"/>
</dbReference>
<evidence type="ECO:0000259" key="13">
    <source>
        <dbReference type="PROSITE" id="PS50109"/>
    </source>
</evidence>
<dbReference type="Pfam" id="PF02518">
    <property type="entry name" value="HATPase_c"/>
    <property type="match status" value="1"/>
</dbReference>
<accession>A0ABS4IWD4</accession>
<dbReference type="PANTHER" id="PTHR43547">
    <property type="entry name" value="TWO-COMPONENT HISTIDINE KINASE"/>
    <property type="match status" value="1"/>
</dbReference>
<feature type="domain" description="HAMP" evidence="14">
    <location>
        <begin position="201"/>
        <end position="254"/>
    </location>
</feature>
<comment type="catalytic activity">
    <reaction evidence="1">
        <text>ATP + protein L-histidine = ADP + protein N-phospho-L-histidine.</text>
        <dbReference type="EC" id="2.7.13.3"/>
    </reaction>
</comment>
<keyword evidence="16" id="KW-1185">Reference proteome</keyword>
<dbReference type="Pfam" id="PF00672">
    <property type="entry name" value="HAMP"/>
    <property type="match status" value="1"/>
</dbReference>
<gene>
    <name evidence="15" type="ORF">J2Z66_003482</name>
</gene>
<dbReference type="InterPro" id="IPR003660">
    <property type="entry name" value="HAMP_dom"/>
</dbReference>
<feature type="domain" description="Histidine kinase" evidence="13">
    <location>
        <begin position="262"/>
        <end position="479"/>
    </location>
</feature>
<evidence type="ECO:0000256" key="1">
    <source>
        <dbReference type="ARBA" id="ARBA00000085"/>
    </source>
</evidence>
<keyword evidence="8 15" id="KW-0418">Kinase</keyword>
<dbReference type="Gene3D" id="3.30.565.10">
    <property type="entry name" value="Histidine kinase-like ATPase, C-terminal domain"/>
    <property type="match status" value="1"/>
</dbReference>
<dbReference type="InterPro" id="IPR003594">
    <property type="entry name" value="HATPase_dom"/>
</dbReference>
<keyword evidence="10" id="KW-0902">Two-component regulatory system</keyword>
<dbReference type="CDD" id="cd06225">
    <property type="entry name" value="HAMP"/>
    <property type="match status" value="1"/>
</dbReference>
<keyword evidence="5" id="KW-0597">Phosphoprotein</keyword>
<dbReference type="CDD" id="cd00082">
    <property type="entry name" value="HisKA"/>
    <property type="match status" value="1"/>
</dbReference>
<dbReference type="RefSeq" id="WP_209972584.1">
    <property type="nucleotide sequence ID" value="NZ_JAGGLB010000010.1"/>
</dbReference>
<evidence type="ECO:0000256" key="11">
    <source>
        <dbReference type="ARBA" id="ARBA00023136"/>
    </source>
</evidence>
<keyword evidence="6" id="KW-0808">Transferase</keyword>
<keyword evidence="4" id="KW-1003">Cell membrane</keyword>
<feature type="transmembrane region" description="Helical" evidence="12">
    <location>
        <begin position="178"/>
        <end position="200"/>
    </location>
</feature>
<keyword evidence="12" id="KW-1133">Transmembrane helix</keyword>
<evidence type="ECO:0000259" key="14">
    <source>
        <dbReference type="PROSITE" id="PS50885"/>
    </source>
</evidence>
<protein>
    <recommendedName>
        <fullName evidence="3">histidine kinase</fullName>
        <ecNumber evidence="3">2.7.13.3</ecNumber>
    </recommendedName>
</protein>
<dbReference type="Gene3D" id="6.10.340.10">
    <property type="match status" value="1"/>
</dbReference>
<organism evidence="15 16">
    <name type="scientific">Paenibacillus eucommiae</name>
    <dbReference type="NCBI Taxonomy" id="1355755"/>
    <lineage>
        <taxon>Bacteria</taxon>
        <taxon>Bacillati</taxon>
        <taxon>Bacillota</taxon>
        <taxon>Bacilli</taxon>
        <taxon>Bacillales</taxon>
        <taxon>Paenibacillaceae</taxon>
        <taxon>Paenibacillus</taxon>
    </lineage>
</organism>
<keyword evidence="9" id="KW-0067">ATP-binding</keyword>
<dbReference type="InterPro" id="IPR004358">
    <property type="entry name" value="Sig_transdc_His_kin-like_C"/>
</dbReference>
<reference evidence="15 16" key="1">
    <citation type="submission" date="2021-03" db="EMBL/GenBank/DDBJ databases">
        <title>Genomic Encyclopedia of Type Strains, Phase IV (KMG-IV): sequencing the most valuable type-strain genomes for metagenomic binning, comparative biology and taxonomic classification.</title>
        <authorList>
            <person name="Goeker M."/>
        </authorList>
    </citation>
    <scope>NUCLEOTIDE SEQUENCE [LARGE SCALE GENOMIC DNA]</scope>
    <source>
        <strain evidence="15 16">DSM 26048</strain>
    </source>
</reference>
<dbReference type="PANTHER" id="PTHR43547:SF2">
    <property type="entry name" value="HYBRID SIGNAL TRANSDUCTION HISTIDINE KINASE C"/>
    <property type="match status" value="1"/>
</dbReference>
<evidence type="ECO:0000256" key="9">
    <source>
        <dbReference type="ARBA" id="ARBA00022840"/>
    </source>
</evidence>
<dbReference type="SUPFAM" id="SSF55874">
    <property type="entry name" value="ATPase domain of HSP90 chaperone/DNA topoisomerase II/histidine kinase"/>
    <property type="match status" value="1"/>
</dbReference>
<evidence type="ECO:0000256" key="5">
    <source>
        <dbReference type="ARBA" id="ARBA00022553"/>
    </source>
</evidence>
<dbReference type="PROSITE" id="PS50109">
    <property type="entry name" value="HIS_KIN"/>
    <property type="match status" value="1"/>
</dbReference>
<dbReference type="InterPro" id="IPR005467">
    <property type="entry name" value="His_kinase_dom"/>
</dbReference>
<comment type="caution">
    <text evidence="15">The sequence shown here is derived from an EMBL/GenBank/DDBJ whole genome shotgun (WGS) entry which is preliminary data.</text>
</comment>
<evidence type="ECO:0000313" key="16">
    <source>
        <dbReference type="Proteomes" id="UP001519287"/>
    </source>
</evidence>
<dbReference type="SMART" id="SM00304">
    <property type="entry name" value="HAMP"/>
    <property type="match status" value="1"/>
</dbReference>
<dbReference type="InterPro" id="IPR036097">
    <property type="entry name" value="HisK_dim/P_sf"/>
</dbReference>
<name>A0ABS4IWD4_9BACL</name>
<dbReference type="EC" id="2.7.13.3" evidence="3"/>
<dbReference type="EMBL" id="JAGGLB010000010">
    <property type="protein sequence ID" value="MBP1991875.1"/>
    <property type="molecule type" value="Genomic_DNA"/>
</dbReference>